<evidence type="ECO:0000313" key="1">
    <source>
        <dbReference type="EMBL" id="PQO27205.1"/>
    </source>
</evidence>
<reference evidence="1 2" key="1">
    <citation type="submission" date="2018-02" db="EMBL/GenBank/DDBJ databases">
        <title>Comparative genomes isolates from brazilian mangrove.</title>
        <authorList>
            <person name="Araujo J.E."/>
            <person name="Taketani R.G."/>
            <person name="Silva M.C.P."/>
            <person name="Loureco M.V."/>
            <person name="Andreote F.D."/>
        </authorList>
    </citation>
    <scope>NUCLEOTIDE SEQUENCE [LARGE SCALE GENOMIC DNA]</scope>
    <source>
        <strain evidence="1 2">NAP PRIS-MGV</strain>
    </source>
</reference>
<evidence type="ECO:0000313" key="2">
    <source>
        <dbReference type="Proteomes" id="UP000239388"/>
    </source>
</evidence>
<dbReference type="RefSeq" id="WP_105359858.1">
    <property type="nucleotide sequence ID" value="NZ_PUIB01000028.1"/>
</dbReference>
<dbReference type="Proteomes" id="UP000239388">
    <property type="component" value="Unassembled WGS sequence"/>
</dbReference>
<sequence length="93" mass="10827">MLMTVVFLLPLSKRLIEAYQDQRAKRGIKEAIARAKARTLQTSLRLPPVSGRNALDEASLRRLDEMRFEDKETWYGFDLSRLYAELLKIIDSK</sequence>
<accession>A0A2S8F4W5</accession>
<dbReference type="AlphaFoldDB" id="A0A2S8F4W5"/>
<comment type="caution">
    <text evidence="1">The sequence shown here is derived from an EMBL/GenBank/DDBJ whole genome shotgun (WGS) entry which is preliminary data.</text>
</comment>
<name>A0A2S8F4W5_9BACT</name>
<gene>
    <name evidence="1" type="ORF">C5Y98_28600</name>
</gene>
<dbReference type="EMBL" id="PUIB01000028">
    <property type="protein sequence ID" value="PQO27205.1"/>
    <property type="molecule type" value="Genomic_DNA"/>
</dbReference>
<organism evidence="1 2">
    <name type="scientific">Blastopirellula marina</name>
    <dbReference type="NCBI Taxonomy" id="124"/>
    <lineage>
        <taxon>Bacteria</taxon>
        <taxon>Pseudomonadati</taxon>
        <taxon>Planctomycetota</taxon>
        <taxon>Planctomycetia</taxon>
        <taxon>Pirellulales</taxon>
        <taxon>Pirellulaceae</taxon>
        <taxon>Blastopirellula</taxon>
    </lineage>
</organism>
<protein>
    <submittedName>
        <fullName evidence="1">Uncharacterized protein</fullName>
    </submittedName>
</protein>
<proteinExistence type="predicted"/>